<keyword evidence="3" id="KW-1003">Cell membrane</keyword>
<keyword evidence="2" id="KW-0813">Transport</keyword>
<dbReference type="Gene3D" id="3.40.50.300">
    <property type="entry name" value="P-loop containing nucleotide triphosphate hydrolases"/>
    <property type="match status" value="1"/>
</dbReference>
<reference evidence="17" key="1">
    <citation type="submission" date="2016-10" db="EMBL/GenBank/DDBJ databases">
        <authorList>
            <person name="Varghese N."/>
        </authorList>
    </citation>
    <scope>NUCLEOTIDE SEQUENCE [LARGE SCALE GENOMIC DNA]</scope>
    <source>
        <strain evidence="17">DSM 20639</strain>
    </source>
</reference>
<evidence type="ECO:0000256" key="9">
    <source>
        <dbReference type="ARBA" id="ARBA00055053"/>
    </source>
</evidence>
<feature type="transmembrane region" description="Helical" evidence="12">
    <location>
        <begin position="178"/>
        <end position="195"/>
    </location>
</feature>
<dbReference type="AlphaFoldDB" id="A0A1G7BR50"/>
<dbReference type="GO" id="GO:0015421">
    <property type="term" value="F:ABC-type oligopeptide transporter activity"/>
    <property type="evidence" value="ECO:0007669"/>
    <property type="project" value="TreeGrafter"/>
</dbReference>
<dbReference type="CDD" id="cd18547">
    <property type="entry name" value="ABC_6TM_Tm288_like"/>
    <property type="match status" value="1"/>
</dbReference>
<feature type="domain" description="ABC transmembrane type-1" evidence="14">
    <location>
        <begin position="32"/>
        <end position="319"/>
    </location>
</feature>
<evidence type="ECO:0000256" key="11">
    <source>
        <dbReference type="ARBA" id="ARBA00071747"/>
    </source>
</evidence>
<dbReference type="PROSITE" id="PS50929">
    <property type="entry name" value="ABC_TM1F"/>
    <property type="match status" value="1"/>
</dbReference>
<evidence type="ECO:0000313" key="17">
    <source>
        <dbReference type="Proteomes" id="UP000182744"/>
    </source>
</evidence>
<dbReference type="FunFam" id="3.40.50.300:FF:000287">
    <property type="entry name" value="Multidrug ABC transporter ATP-binding protein"/>
    <property type="match status" value="1"/>
</dbReference>
<dbReference type="PANTHER" id="PTHR43394">
    <property type="entry name" value="ATP-DEPENDENT PERMEASE MDL1, MITOCHONDRIAL"/>
    <property type="match status" value="1"/>
</dbReference>
<dbReference type="CDD" id="cd03254">
    <property type="entry name" value="ABCC_Glucan_exporter_like"/>
    <property type="match status" value="1"/>
</dbReference>
<evidence type="ECO:0000256" key="12">
    <source>
        <dbReference type="SAM" id="Phobius"/>
    </source>
</evidence>
<comment type="similarity">
    <text evidence="10">Belongs to the ABC transporter superfamily. Lipid exporter (TC 3.A.1.106) family.</text>
</comment>
<keyword evidence="5" id="KW-0547">Nucleotide-binding</keyword>
<reference evidence="15" key="3">
    <citation type="submission" date="2023-10" db="EMBL/GenBank/DDBJ databases">
        <title>Whole Genome based description of the genera Actinobaculum and Actinotignum reveals a complex phylogenetic relationship within the species included in the genus Actinotignum.</title>
        <authorList>
            <person name="Jensen C.S."/>
            <person name="Dargis R."/>
            <person name="Kemp M."/>
            <person name="Christensen J.J."/>
        </authorList>
    </citation>
    <scope>NUCLEOTIDE SEQUENCE</scope>
    <source>
        <strain evidence="15">Actinobaculum_suis_CCUG19206T</strain>
    </source>
</reference>
<evidence type="ECO:0000313" key="16">
    <source>
        <dbReference type="EMBL" id="SDE29578.1"/>
    </source>
</evidence>
<dbReference type="Pfam" id="PF00664">
    <property type="entry name" value="ABC_membrane"/>
    <property type="match status" value="1"/>
</dbReference>
<dbReference type="Gene3D" id="1.20.1560.10">
    <property type="entry name" value="ABC transporter type 1, transmembrane domain"/>
    <property type="match status" value="1"/>
</dbReference>
<dbReference type="RefSeq" id="WP_074662017.1">
    <property type="nucleotide sequence ID" value="NZ_FNAU01000005.1"/>
</dbReference>
<dbReference type="GO" id="GO:0005886">
    <property type="term" value="C:plasma membrane"/>
    <property type="evidence" value="ECO:0007669"/>
    <property type="project" value="UniProtKB-SubCell"/>
</dbReference>
<feature type="transmembrane region" description="Helical" evidence="12">
    <location>
        <begin position="155"/>
        <end position="172"/>
    </location>
</feature>
<dbReference type="SUPFAM" id="SSF90123">
    <property type="entry name" value="ABC transporter transmembrane region"/>
    <property type="match status" value="1"/>
</dbReference>
<dbReference type="GO" id="GO:0016887">
    <property type="term" value="F:ATP hydrolysis activity"/>
    <property type="evidence" value="ECO:0007669"/>
    <property type="project" value="InterPro"/>
</dbReference>
<evidence type="ECO:0000256" key="5">
    <source>
        <dbReference type="ARBA" id="ARBA00022741"/>
    </source>
</evidence>
<evidence type="ECO:0000313" key="15">
    <source>
        <dbReference type="EMBL" id="MDY5153819.1"/>
    </source>
</evidence>
<evidence type="ECO:0000259" key="14">
    <source>
        <dbReference type="PROSITE" id="PS50929"/>
    </source>
</evidence>
<organism evidence="16 17">
    <name type="scientific">Actinobaculum suis</name>
    <dbReference type="NCBI Taxonomy" id="1657"/>
    <lineage>
        <taxon>Bacteria</taxon>
        <taxon>Bacillati</taxon>
        <taxon>Actinomycetota</taxon>
        <taxon>Actinomycetes</taxon>
        <taxon>Actinomycetales</taxon>
        <taxon>Actinomycetaceae</taxon>
        <taxon>Actinobaculum</taxon>
    </lineage>
</organism>
<dbReference type="GO" id="GO:0005524">
    <property type="term" value="F:ATP binding"/>
    <property type="evidence" value="ECO:0007669"/>
    <property type="project" value="UniProtKB-KW"/>
</dbReference>
<gene>
    <name evidence="15" type="ORF">R6G71_07175</name>
    <name evidence="16" type="ORF">SAMN05421878_105110</name>
</gene>
<sequence>MPRRGNIEVAKDTKGTLLKLAKSLKSERWRILAVLVVTLGAVLLTIAGPYLLGMGTNTVIDGIRGDGVDYGRLLKILGVTGGCYIVAALLRFLASYIVRLVVQDLGYRMRREAQAKIDRMPLTEIDKQQRGNVLSTVTNDIDNVVQSLLQTLSEVITAFYQVLGIIVIMLFLSWSLTVVSLVAVPVGAFVVVQILKHSKKQFRRQWNLTADVSSVVEESFTGLEVVAAYGLEDEFEKSFDKSNNALFDAGFKAQAISQLSQPTMTVVANVMFVIATVMGGLQAIAGVLTIGGLQAFLQYSRQLSQPIQSLASTVNLLQSAAASQERIFAFMAEPEMTPDSEATYEDLVPAENRRGQVTFEHVSFGYEPGKKVIHDLSFTAQPGQTVAIVGPTGAGKTTIVNLLMRFYEVDSGQILTDGVDIRDFSKDSLRSHIGMVLQETWLFADSIWRNIAFGRDGATKADAVAAAKAIGIDRFIRTLPGGYDSQLGTDGDNISAGEKQLLTIARAYLADPDILILDEATSSVDTRTEQLIQKAMGELRTGRTSFIIAHRLSTIVDADVILVMEHGNVVEQGTHHELLEKGGAYARLYASQFA</sequence>
<evidence type="ECO:0000256" key="2">
    <source>
        <dbReference type="ARBA" id="ARBA00022448"/>
    </source>
</evidence>
<dbReference type="Pfam" id="PF00005">
    <property type="entry name" value="ABC_tran"/>
    <property type="match status" value="1"/>
</dbReference>
<protein>
    <recommendedName>
        <fullName evidence="11">Fatty acid ABC transporter ATP-binding/permease protein</fullName>
    </recommendedName>
</protein>
<evidence type="ECO:0000256" key="10">
    <source>
        <dbReference type="ARBA" id="ARBA00061644"/>
    </source>
</evidence>
<evidence type="ECO:0000256" key="4">
    <source>
        <dbReference type="ARBA" id="ARBA00022692"/>
    </source>
</evidence>
<keyword evidence="17" id="KW-1185">Reference proteome</keyword>
<dbReference type="PROSITE" id="PS50893">
    <property type="entry name" value="ABC_TRANSPORTER_2"/>
    <property type="match status" value="1"/>
</dbReference>
<feature type="transmembrane region" description="Helical" evidence="12">
    <location>
        <begin position="266"/>
        <end position="297"/>
    </location>
</feature>
<dbReference type="FunFam" id="1.20.1560.10:FF:000011">
    <property type="entry name" value="Multidrug ABC transporter ATP-binding protein"/>
    <property type="match status" value="1"/>
</dbReference>
<dbReference type="SUPFAM" id="SSF52540">
    <property type="entry name" value="P-loop containing nucleoside triphosphate hydrolases"/>
    <property type="match status" value="1"/>
</dbReference>
<dbReference type="EMBL" id="JAWNFU010000004">
    <property type="protein sequence ID" value="MDY5153819.1"/>
    <property type="molecule type" value="Genomic_DNA"/>
</dbReference>
<dbReference type="InterPro" id="IPR017871">
    <property type="entry name" value="ABC_transporter-like_CS"/>
</dbReference>
<evidence type="ECO:0000256" key="3">
    <source>
        <dbReference type="ARBA" id="ARBA00022475"/>
    </source>
</evidence>
<keyword evidence="7 12" id="KW-1133">Transmembrane helix</keyword>
<reference evidence="16" key="2">
    <citation type="submission" date="2016-10" db="EMBL/GenBank/DDBJ databases">
        <authorList>
            <person name="de Groot N.N."/>
        </authorList>
    </citation>
    <scope>NUCLEOTIDE SEQUENCE [LARGE SCALE GENOMIC DNA]</scope>
    <source>
        <strain evidence="16">DSM 20639</strain>
    </source>
</reference>
<evidence type="ECO:0000256" key="8">
    <source>
        <dbReference type="ARBA" id="ARBA00023136"/>
    </source>
</evidence>
<evidence type="ECO:0000256" key="7">
    <source>
        <dbReference type="ARBA" id="ARBA00022989"/>
    </source>
</evidence>
<proteinExistence type="inferred from homology"/>
<dbReference type="PANTHER" id="PTHR43394:SF1">
    <property type="entry name" value="ATP-BINDING CASSETTE SUB-FAMILY B MEMBER 10, MITOCHONDRIAL"/>
    <property type="match status" value="1"/>
</dbReference>
<feature type="transmembrane region" description="Helical" evidence="12">
    <location>
        <begin position="73"/>
        <end position="102"/>
    </location>
</feature>
<dbReference type="InterPro" id="IPR036640">
    <property type="entry name" value="ABC1_TM_sf"/>
</dbReference>
<keyword evidence="8 12" id="KW-0472">Membrane</keyword>
<evidence type="ECO:0000256" key="1">
    <source>
        <dbReference type="ARBA" id="ARBA00004651"/>
    </source>
</evidence>
<keyword evidence="4 12" id="KW-0812">Transmembrane</keyword>
<dbReference type="InterPro" id="IPR039421">
    <property type="entry name" value="Type_1_exporter"/>
</dbReference>
<name>A0A1G7BR50_9ACTO</name>
<dbReference type="Proteomes" id="UP001273799">
    <property type="component" value="Unassembled WGS sequence"/>
</dbReference>
<dbReference type="InterPro" id="IPR011527">
    <property type="entry name" value="ABC1_TM_dom"/>
</dbReference>
<dbReference type="InterPro" id="IPR003593">
    <property type="entry name" value="AAA+_ATPase"/>
</dbReference>
<dbReference type="InterPro" id="IPR027417">
    <property type="entry name" value="P-loop_NTPase"/>
</dbReference>
<dbReference type="SMART" id="SM00382">
    <property type="entry name" value="AAA"/>
    <property type="match status" value="1"/>
</dbReference>
<feature type="domain" description="ABC transporter" evidence="13">
    <location>
        <begin position="357"/>
        <end position="591"/>
    </location>
</feature>
<dbReference type="EMBL" id="FNAU01000005">
    <property type="protein sequence ID" value="SDE29578.1"/>
    <property type="molecule type" value="Genomic_DNA"/>
</dbReference>
<dbReference type="InterPro" id="IPR003439">
    <property type="entry name" value="ABC_transporter-like_ATP-bd"/>
</dbReference>
<evidence type="ECO:0000259" key="13">
    <source>
        <dbReference type="PROSITE" id="PS50893"/>
    </source>
</evidence>
<keyword evidence="6 16" id="KW-0067">ATP-binding</keyword>
<dbReference type="Proteomes" id="UP000182744">
    <property type="component" value="Unassembled WGS sequence"/>
</dbReference>
<evidence type="ECO:0000256" key="6">
    <source>
        <dbReference type="ARBA" id="ARBA00022840"/>
    </source>
</evidence>
<accession>A0A1G7BR50</accession>
<comment type="subcellular location">
    <subcellularLocation>
        <location evidence="1">Cell membrane</location>
        <topology evidence="1">Multi-pass membrane protein</topology>
    </subcellularLocation>
</comment>
<comment type="function">
    <text evidence="9">ABC transporter involved in fatty acid import. Transmembrane domains (TMD) form a pore in the membrane and the ATP-binding domain (NBD) is responsible for energy generation.</text>
</comment>
<feature type="transmembrane region" description="Helical" evidence="12">
    <location>
        <begin position="31"/>
        <end position="53"/>
    </location>
</feature>
<dbReference type="PROSITE" id="PS00211">
    <property type="entry name" value="ABC_TRANSPORTER_1"/>
    <property type="match status" value="1"/>
</dbReference>